<dbReference type="Proteomes" id="UP000247980">
    <property type="component" value="Unassembled WGS sequence"/>
</dbReference>
<sequence>MDQRLNFISLGVRDVSRSRDFYLTGLGWQAHHEVPGEVIFLQVNHGLILSLWNRDAMAAELGVDVGQLQSPSGVPPMTLSHNVGSAEEVDAVVRDAQKAGAVVVHPPKKQSWGGYSGYFADPDGFRWEVAHNPTWLVDDAGHVTV</sequence>
<evidence type="ECO:0000313" key="3">
    <source>
        <dbReference type="Proteomes" id="UP000247980"/>
    </source>
</evidence>
<dbReference type="InterPro" id="IPR037523">
    <property type="entry name" value="VOC_core"/>
</dbReference>
<gene>
    <name evidence="2" type="ORF">CVS30_11385</name>
</gene>
<comment type="caution">
    <text evidence="2">The sequence shown here is derived from an EMBL/GenBank/DDBJ whole genome shotgun (WGS) entry which is preliminary data.</text>
</comment>
<dbReference type="PROSITE" id="PS51819">
    <property type="entry name" value="VOC"/>
    <property type="match status" value="1"/>
</dbReference>
<accession>A0A2V5IQ38</accession>
<dbReference type="Pfam" id="PF00903">
    <property type="entry name" value="Glyoxalase"/>
    <property type="match status" value="1"/>
</dbReference>
<dbReference type="RefSeq" id="WP_110485464.1">
    <property type="nucleotide sequence ID" value="NZ_QJVC01000011.1"/>
</dbReference>
<dbReference type="SUPFAM" id="SSF54593">
    <property type="entry name" value="Glyoxalase/Bleomycin resistance protein/Dihydroxybiphenyl dioxygenase"/>
    <property type="match status" value="1"/>
</dbReference>
<keyword evidence="3" id="KW-1185">Reference proteome</keyword>
<dbReference type="AlphaFoldDB" id="A0A2V5IQ38"/>
<dbReference type="PANTHER" id="PTHR36503">
    <property type="entry name" value="BLR2520 PROTEIN"/>
    <property type="match status" value="1"/>
</dbReference>
<evidence type="ECO:0000259" key="1">
    <source>
        <dbReference type="PROSITE" id="PS51819"/>
    </source>
</evidence>
<dbReference type="PANTHER" id="PTHR36503:SF1">
    <property type="entry name" value="BLR2520 PROTEIN"/>
    <property type="match status" value="1"/>
</dbReference>
<reference evidence="2 3" key="1">
    <citation type="submission" date="2018-05" db="EMBL/GenBank/DDBJ databases">
        <title>Genetic diversity of glacier-inhabiting Cryobacterium bacteria in China and description of Cryobacterium mengkeensis sp. nov. and Arthrobacter glacialis sp. nov.</title>
        <authorList>
            <person name="Liu Q."/>
            <person name="Xin Y.-H."/>
        </authorList>
    </citation>
    <scope>NUCLEOTIDE SEQUENCE [LARGE SCALE GENOMIC DNA]</scope>
    <source>
        <strain evidence="2 3">B7</strain>
    </source>
</reference>
<dbReference type="EMBL" id="QJVC01000011">
    <property type="protein sequence ID" value="PYI38161.1"/>
    <property type="molecule type" value="Genomic_DNA"/>
</dbReference>
<dbReference type="OrthoDB" id="9798430at2"/>
<protein>
    <submittedName>
        <fullName evidence="2">Glyoxalase</fullName>
    </submittedName>
</protein>
<dbReference type="InterPro" id="IPR004360">
    <property type="entry name" value="Glyas_Fos-R_dOase_dom"/>
</dbReference>
<organism evidence="2 3">
    <name type="scientific">Arthrobacter psychrolactophilus</name>
    <dbReference type="NCBI Taxonomy" id="92442"/>
    <lineage>
        <taxon>Bacteria</taxon>
        <taxon>Bacillati</taxon>
        <taxon>Actinomycetota</taxon>
        <taxon>Actinomycetes</taxon>
        <taxon>Micrococcales</taxon>
        <taxon>Micrococcaceae</taxon>
        <taxon>Arthrobacter</taxon>
    </lineage>
</organism>
<feature type="domain" description="VOC" evidence="1">
    <location>
        <begin position="4"/>
        <end position="132"/>
    </location>
</feature>
<dbReference type="Gene3D" id="3.10.180.10">
    <property type="entry name" value="2,3-Dihydroxybiphenyl 1,2-Dioxygenase, domain 1"/>
    <property type="match status" value="1"/>
</dbReference>
<proteinExistence type="predicted"/>
<evidence type="ECO:0000313" key="2">
    <source>
        <dbReference type="EMBL" id="PYI38161.1"/>
    </source>
</evidence>
<name>A0A2V5IQ38_9MICC</name>
<dbReference type="InterPro" id="IPR029068">
    <property type="entry name" value="Glyas_Bleomycin-R_OHBP_Dase"/>
</dbReference>